<dbReference type="OrthoDB" id="9776650at2"/>
<dbReference type="InterPro" id="IPR013520">
    <property type="entry name" value="Ribonucl_H"/>
</dbReference>
<keyword evidence="2" id="KW-0548">Nucleotidyltransferase</keyword>
<keyword evidence="10" id="KW-1185">Reference proteome</keyword>
<protein>
    <recommendedName>
        <fullName evidence="7">DNA polymerase III polC-type</fullName>
    </recommendedName>
</protein>
<evidence type="ECO:0000256" key="1">
    <source>
        <dbReference type="ARBA" id="ARBA00022679"/>
    </source>
</evidence>
<evidence type="ECO:0000313" key="9">
    <source>
        <dbReference type="EMBL" id="THB60395.1"/>
    </source>
</evidence>
<evidence type="ECO:0000256" key="6">
    <source>
        <dbReference type="ARBA" id="ARBA00022932"/>
    </source>
</evidence>
<dbReference type="Gene3D" id="3.30.420.10">
    <property type="entry name" value="Ribonuclease H-like superfamily/Ribonuclease H"/>
    <property type="match status" value="1"/>
</dbReference>
<keyword evidence="4" id="KW-0540">Nuclease</keyword>
<dbReference type="Pfam" id="PF00929">
    <property type="entry name" value="RNase_T"/>
    <property type="match status" value="1"/>
</dbReference>
<keyword evidence="3" id="KW-0235">DNA replication</keyword>
<organism evidence="9 10">
    <name type="scientific">Vagococcus silagei</name>
    <dbReference type="NCBI Taxonomy" id="2508885"/>
    <lineage>
        <taxon>Bacteria</taxon>
        <taxon>Bacillati</taxon>
        <taxon>Bacillota</taxon>
        <taxon>Bacilli</taxon>
        <taxon>Lactobacillales</taxon>
        <taxon>Enterococcaceae</taxon>
        <taxon>Vagococcus</taxon>
    </lineage>
</organism>
<dbReference type="InterPro" id="IPR012337">
    <property type="entry name" value="RNaseH-like_sf"/>
</dbReference>
<dbReference type="SMART" id="SM00479">
    <property type="entry name" value="EXOIII"/>
    <property type="match status" value="1"/>
</dbReference>
<keyword evidence="5" id="KW-0269">Exonuclease</keyword>
<sequence length="231" mass="26998">MEGKIMNQFDSLTRALLNDQELMAQLNDYHLTEEERNNLILQILRKADQKKKEPKYLNLIQTLPNDYISFDIETTGFSYTDKMTQIAAVKYINRQPIEEFTTYVNTEGLFIPANITRLTGITNQETDTAPTLRIATSLFMDFIEDFQLIGHNINSFEIPRFRKWADIDLKPRVAIDTYNLAKIVPLNIENYKLETLKEFYNIDLESHNALSDSKTTAIVFENIRNLKFDHF</sequence>
<dbReference type="Proteomes" id="UP000310506">
    <property type="component" value="Unassembled WGS sequence"/>
</dbReference>
<dbReference type="InterPro" id="IPR036397">
    <property type="entry name" value="RNaseH_sf"/>
</dbReference>
<dbReference type="EMBL" id="SDGV01000024">
    <property type="protein sequence ID" value="THB60395.1"/>
    <property type="molecule type" value="Genomic_DNA"/>
</dbReference>
<keyword evidence="1" id="KW-0808">Transferase</keyword>
<keyword evidence="6" id="KW-0239">DNA-directed DNA polymerase</keyword>
<dbReference type="PANTHER" id="PTHR30231:SF41">
    <property type="entry name" value="DNA POLYMERASE III SUBUNIT EPSILON"/>
    <property type="match status" value="1"/>
</dbReference>
<reference evidence="9 10" key="1">
    <citation type="submission" date="2019-01" db="EMBL/GenBank/DDBJ databases">
        <title>Vagococcus silagei sp. nov. isolated from brewer's grain.</title>
        <authorList>
            <person name="Guu J.-R."/>
        </authorList>
    </citation>
    <scope>NUCLEOTIDE SEQUENCE [LARGE SCALE GENOMIC DNA]</scope>
    <source>
        <strain evidence="9 10">2B-2</strain>
    </source>
</reference>
<evidence type="ECO:0000256" key="3">
    <source>
        <dbReference type="ARBA" id="ARBA00022705"/>
    </source>
</evidence>
<accession>A0A4S3B6V1</accession>
<gene>
    <name evidence="9" type="ORF">ESZ54_10520</name>
</gene>
<evidence type="ECO:0000256" key="5">
    <source>
        <dbReference type="ARBA" id="ARBA00022839"/>
    </source>
</evidence>
<proteinExistence type="predicted"/>
<evidence type="ECO:0000259" key="8">
    <source>
        <dbReference type="SMART" id="SM00479"/>
    </source>
</evidence>
<dbReference type="GO" id="GO:0003676">
    <property type="term" value="F:nucleic acid binding"/>
    <property type="evidence" value="ECO:0007669"/>
    <property type="project" value="InterPro"/>
</dbReference>
<evidence type="ECO:0000256" key="4">
    <source>
        <dbReference type="ARBA" id="ARBA00022722"/>
    </source>
</evidence>
<dbReference type="GO" id="GO:0003887">
    <property type="term" value="F:DNA-directed DNA polymerase activity"/>
    <property type="evidence" value="ECO:0007669"/>
    <property type="project" value="UniProtKB-KW"/>
</dbReference>
<dbReference type="GO" id="GO:0005829">
    <property type="term" value="C:cytosol"/>
    <property type="evidence" value="ECO:0007669"/>
    <property type="project" value="TreeGrafter"/>
</dbReference>
<evidence type="ECO:0000256" key="2">
    <source>
        <dbReference type="ARBA" id="ARBA00022695"/>
    </source>
</evidence>
<dbReference type="CDD" id="cd06127">
    <property type="entry name" value="DEDDh"/>
    <property type="match status" value="1"/>
</dbReference>
<dbReference type="FunFam" id="3.30.420.10:FF:000045">
    <property type="entry name" value="3'-5' exonuclease DinG"/>
    <property type="match status" value="1"/>
</dbReference>
<evidence type="ECO:0000256" key="7">
    <source>
        <dbReference type="ARBA" id="ARBA00070925"/>
    </source>
</evidence>
<dbReference type="SUPFAM" id="SSF53098">
    <property type="entry name" value="Ribonuclease H-like"/>
    <property type="match status" value="1"/>
</dbReference>
<evidence type="ECO:0000313" key="10">
    <source>
        <dbReference type="Proteomes" id="UP000310506"/>
    </source>
</evidence>
<dbReference type="GO" id="GO:0008408">
    <property type="term" value="F:3'-5' exonuclease activity"/>
    <property type="evidence" value="ECO:0007669"/>
    <property type="project" value="TreeGrafter"/>
</dbReference>
<dbReference type="GO" id="GO:0045004">
    <property type="term" value="P:DNA replication proofreading"/>
    <property type="evidence" value="ECO:0007669"/>
    <property type="project" value="TreeGrafter"/>
</dbReference>
<dbReference type="AlphaFoldDB" id="A0A4S3B6V1"/>
<name>A0A4S3B6V1_9ENTE</name>
<comment type="caution">
    <text evidence="9">The sequence shown here is derived from an EMBL/GenBank/DDBJ whole genome shotgun (WGS) entry which is preliminary data.</text>
</comment>
<feature type="domain" description="Exonuclease" evidence="8">
    <location>
        <begin position="66"/>
        <end position="229"/>
    </location>
</feature>
<keyword evidence="5" id="KW-0378">Hydrolase</keyword>
<dbReference type="PANTHER" id="PTHR30231">
    <property type="entry name" value="DNA POLYMERASE III SUBUNIT EPSILON"/>
    <property type="match status" value="1"/>
</dbReference>